<organism evidence="5 6">
    <name type="scientific">Mucilaginibacter angelicae</name>
    <dbReference type="NCBI Taxonomy" id="869718"/>
    <lineage>
        <taxon>Bacteria</taxon>
        <taxon>Pseudomonadati</taxon>
        <taxon>Bacteroidota</taxon>
        <taxon>Sphingobacteriia</taxon>
        <taxon>Sphingobacteriales</taxon>
        <taxon>Sphingobacteriaceae</taxon>
        <taxon>Mucilaginibacter</taxon>
    </lineage>
</organism>
<name>A0ABV6LGR6_9SPHI</name>
<dbReference type="EC" id="3.-.-.-" evidence="5"/>
<dbReference type="InterPro" id="IPR050491">
    <property type="entry name" value="AmpC-like"/>
</dbReference>
<dbReference type="SUPFAM" id="SSF56601">
    <property type="entry name" value="beta-lactamase/transpeptidase-like"/>
    <property type="match status" value="1"/>
</dbReference>
<evidence type="ECO:0000313" key="5">
    <source>
        <dbReference type="EMBL" id="MFC0518596.1"/>
    </source>
</evidence>
<keyword evidence="2" id="KW-0472">Membrane</keyword>
<dbReference type="InterPro" id="IPR001466">
    <property type="entry name" value="Beta-lactam-related"/>
</dbReference>
<dbReference type="RefSeq" id="WP_377026311.1">
    <property type="nucleotide sequence ID" value="NZ_JBHLTS010000079.1"/>
</dbReference>
<keyword evidence="3" id="KW-0732">Signal</keyword>
<dbReference type="Proteomes" id="UP001589828">
    <property type="component" value="Unassembled WGS sequence"/>
</dbReference>
<feature type="signal peptide" evidence="3">
    <location>
        <begin position="1"/>
        <end position="25"/>
    </location>
</feature>
<keyword evidence="6" id="KW-1185">Reference proteome</keyword>
<dbReference type="Gene3D" id="3.40.710.10">
    <property type="entry name" value="DD-peptidase/beta-lactamase superfamily"/>
    <property type="match status" value="1"/>
</dbReference>
<feature type="chain" id="PRO_5045769478" evidence="3">
    <location>
        <begin position="26"/>
        <end position="397"/>
    </location>
</feature>
<protein>
    <submittedName>
        <fullName evidence="5">Serine hydrolase domain-containing protein</fullName>
        <ecNumber evidence="5">3.-.-.-</ecNumber>
    </submittedName>
</protein>
<sequence length="397" mass="44644">MKTTQTLKKLLFVLSFSILSNSIKAQTISDSLTAKLQQAFTQESLPGMYVVMTDANKTIYEHGFGYADIANQIPYSAGTVQNIGSVSKTFIAVALMKAIELKYFTLETDINDILPFKVINPNDPNGKITIRQLTNHTSGIVDNPEIYHYSYHFYPKLRAYDSISVQTLNKIGFGDKLRDTTLTQFFYNYLSPQGKYYSKANFGEGTAGSTSSYSNTGSALVAYLIEIKSHLSYADFTKKYILKPLKMDHSGWHIPDINLKDHANLYLDQKNRFPLYDLITYPDGGLKTSAEDLSKYLMAIARHDKKLLTEASYQTMFTAQFSKEHPPKNINLTYRNKGIFWNLYTNGTIGHDGDDPGVGTYLFFNPATGKGGLFLCNKYLPNKQAIVDVLVKEAARK</sequence>
<reference evidence="5 6" key="1">
    <citation type="submission" date="2024-09" db="EMBL/GenBank/DDBJ databases">
        <authorList>
            <person name="Sun Q."/>
            <person name="Mori K."/>
        </authorList>
    </citation>
    <scope>NUCLEOTIDE SEQUENCE [LARGE SCALE GENOMIC DNA]</scope>
    <source>
        <strain evidence="5 6">NCAIM B.02415</strain>
    </source>
</reference>
<evidence type="ECO:0000313" key="6">
    <source>
        <dbReference type="Proteomes" id="UP001589828"/>
    </source>
</evidence>
<dbReference type="EMBL" id="JBHLTS010000079">
    <property type="protein sequence ID" value="MFC0518596.1"/>
    <property type="molecule type" value="Genomic_DNA"/>
</dbReference>
<dbReference type="GO" id="GO:0016787">
    <property type="term" value="F:hydrolase activity"/>
    <property type="evidence" value="ECO:0007669"/>
    <property type="project" value="UniProtKB-KW"/>
</dbReference>
<comment type="subcellular location">
    <subcellularLocation>
        <location evidence="1">Membrane</location>
    </subcellularLocation>
</comment>
<dbReference type="InterPro" id="IPR012338">
    <property type="entry name" value="Beta-lactam/transpept-like"/>
</dbReference>
<evidence type="ECO:0000256" key="2">
    <source>
        <dbReference type="ARBA" id="ARBA00023136"/>
    </source>
</evidence>
<evidence type="ECO:0000256" key="1">
    <source>
        <dbReference type="ARBA" id="ARBA00004370"/>
    </source>
</evidence>
<dbReference type="PANTHER" id="PTHR46825">
    <property type="entry name" value="D-ALANYL-D-ALANINE-CARBOXYPEPTIDASE/ENDOPEPTIDASE AMPH"/>
    <property type="match status" value="1"/>
</dbReference>
<proteinExistence type="predicted"/>
<feature type="domain" description="Beta-lactamase-related" evidence="4">
    <location>
        <begin position="35"/>
        <end position="387"/>
    </location>
</feature>
<accession>A0ABV6LGR6</accession>
<comment type="caution">
    <text evidence="5">The sequence shown here is derived from an EMBL/GenBank/DDBJ whole genome shotgun (WGS) entry which is preliminary data.</text>
</comment>
<evidence type="ECO:0000256" key="3">
    <source>
        <dbReference type="SAM" id="SignalP"/>
    </source>
</evidence>
<gene>
    <name evidence="5" type="ORF">ACFFGT_30560</name>
</gene>
<evidence type="ECO:0000259" key="4">
    <source>
        <dbReference type="Pfam" id="PF00144"/>
    </source>
</evidence>
<dbReference type="Pfam" id="PF00144">
    <property type="entry name" value="Beta-lactamase"/>
    <property type="match status" value="1"/>
</dbReference>
<dbReference type="PANTHER" id="PTHR46825:SF11">
    <property type="entry name" value="PENICILLIN-BINDING PROTEIN 4"/>
    <property type="match status" value="1"/>
</dbReference>
<keyword evidence="5" id="KW-0378">Hydrolase</keyword>